<comment type="caution">
    <text evidence="1">The sequence shown here is derived from an EMBL/GenBank/DDBJ whole genome shotgun (WGS) entry which is preliminary data.</text>
</comment>
<organism evidence="1 2">
    <name type="scientific">Tanacetum coccineum</name>
    <dbReference type="NCBI Taxonomy" id="301880"/>
    <lineage>
        <taxon>Eukaryota</taxon>
        <taxon>Viridiplantae</taxon>
        <taxon>Streptophyta</taxon>
        <taxon>Embryophyta</taxon>
        <taxon>Tracheophyta</taxon>
        <taxon>Spermatophyta</taxon>
        <taxon>Magnoliopsida</taxon>
        <taxon>eudicotyledons</taxon>
        <taxon>Gunneridae</taxon>
        <taxon>Pentapetalae</taxon>
        <taxon>asterids</taxon>
        <taxon>campanulids</taxon>
        <taxon>Asterales</taxon>
        <taxon>Asteraceae</taxon>
        <taxon>Asteroideae</taxon>
        <taxon>Anthemideae</taxon>
        <taxon>Anthemidinae</taxon>
        <taxon>Tanacetum</taxon>
    </lineage>
</organism>
<reference evidence="1" key="2">
    <citation type="submission" date="2022-01" db="EMBL/GenBank/DDBJ databases">
        <authorList>
            <person name="Yamashiro T."/>
            <person name="Shiraishi A."/>
            <person name="Satake H."/>
            <person name="Nakayama K."/>
        </authorList>
    </citation>
    <scope>NUCLEOTIDE SEQUENCE</scope>
</reference>
<dbReference type="PANTHER" id="PTHR48475">
    <property type="entry name" value="RIBONUCLEASE H"/>
    <property type="match status" value="1"/>
</dbReference>
<sequence>MEKGGSAWAKEVPNMLWAHQTMKKTINGETPFSLTYGTEAVIPVEIGMPTHKTSNVNEKTNDQELRLNVDLLDERREIAAIREARYKQQVEKYYNKKVQHLQFKVGEFVLRRNEVSRAANTGKLRPTWEGPYKFIQAFQNGAYKLSNMEWEEIPRTWHACNLQRHMGHSMKAIAVKLDHAG</sequence>
<accession>A0ABQ4XWI9</accession>
<proteinExistence type="predicted"/>
<keyword evidence="1" id="KW-0808">Transferase</keyword>
<protein>
    <submittedName>
        <fullName evidence="1">Reverse transcriptase domain-containing protein</fullName>
    </submittedName>
</protein>
<keyword evidence="1" id="KW-0695">RNA-directed DNA polymerase</keyword>
<dbReference type="GO" id="GO:0003964">
    <property type="term" value="F:RNA-directed DNA polymerase activity"/>
    <property type="evidence" value="ECO:0007669"/>
    <property type="project" value="UniProtKB-KW"/>
</dbReference>
<dbReference type="EMBL" id="BQNB010009866">
    <property type="protein sequence ID" value="GJS69512.1"/>
    <property type="molecule type" value="Genomic_DNA"/>
</dbReference>
<evidence type="ECO:0000313" key="2">
    <source>
        <dbReference type="Proteomes" id="UP001151760"/>
    </source>
</evidence>
<evidence type="ECO:0000313" key="1">
    <source>
        <dbReference type="EMBL" id="GJS69512.1"/>
    </source>
</evidence>
<dbReference type="Proteomes" id="UP001151760">
    <property type="component" value="Unassembled WGS sequence"/>
</dbReference>
<keyword evidence="2" id="KW-1185">Reference proteome</keyword>
<name>A0ABQ4XWI9_9ASTR</name>
<keyword evidence="1" id="KW-0548">Nucleotidyltransferase</keyword>
<reference evidence="1" key="1">
    <citation type="journal article" date="2022" name="Int. J. Mol. Sci.">
        <title>Draft Genome of Tanacetum Coccineum: Genomic Comparison of Closely Related Tanacetum-Family Plants.</title>
        <authorList>
            <person name="Yamashiro T."/>
            <person name="Shiraishi A."/>
            <person name="Nakayama K."/>
            <person name="Satake H."/>
        </authorList>
    </citation>
    <scope>NUCLEOTIDE SEQUENCE</scope>
</reference>
<dbReference type="PANTHER" id="PTHR48475:SF2">
    <property type="entry name" value="RIBONUCLEASE H"/>
    <property type="match status" value="1"/>
</dbReference>
<gene>
    <name evidence="1" type="ORF">Tco_0702353</name>
</gene>